<evidence type="ECO:0000259" key="8">
    <source>
        <dbReference type="PROSITE" id="PS50011"/>
    </source>
</evidence>
<name>A0A225DV30_9BACT</name>
<feature type="transmembrane region" description="Helical" evidence="7">
    <location>
        <begin position="407"/>
        <end position="431"/>
    </location>
</feature>
<evidence type="ECO:0000256" key="1">
    <source>
        <dbReference type="ARBA" id="ARBA00012513"/>
    </source>
</evidence>
<dbReference type="SMART" id="SM00220">
    <property type="entry name" value="S_TKc"/>
    <property type="match status" value="1"/>
</dbReference>
<keyword evidence="7" id="KW-0472">Membrane</keyword>
<dbReference type="Pfam" id="PF00069">
    <property type="entry name" value="Pkinase"/>
    <property type="match status" value="1"/>
</dbReference>
<dbReference type="Gene3D" id="3.30.200.20">
    <property type="entry name" value="Phosphorylase Kinase, domain 1"/>
    <property type="match status" value="1"/>
</dbReference>
<feature type="transmembrane region" description="Helical" evidence="7">
    <location>
        <begin position="356"/>
        <end position="378"/>
    </location>
</feature>
<feature type="transmembrane region" description="Helical" evidence="7">
    <location>
        <begin position="662"/>
        <end position="685"/>
    </location>
</feature>
<dbReference type="EC" id="2.7.11.1" evidence="1"/>
<feature type="transmembrane region" description="Helical" evidence="7">
    <location>
        <begin position="563"/>
        <end position="582"/>
    </location>
</feature>
<protein>
    <recommendedName>
        <fullName evidence="1">non-specific serine/threonine protein kinase</fullName>
        <ecNumber evidence="1">2.7.11.1</ecNumber>
    </recommendedName>
</protein>
<gene>
    <name evidence="9" type="ORF">FRUB_04466</name>
</gene>
<dbReference type="Proteomes" id="UP000214646">
    <property type="component" value="Unassembled WGS sequence"/>
</dbReference>
<feature type="transmembrane region" description="Helical" evidence="7">
    <location>
        <begin position="443"/>
        <end position="462"/>
    </location>
</feature>
<keyword evidence="4" id="KW-0547">Nucleotide-binding</keyword>
<proteinExistence type="predicted"/>
<dbReference type="InterPro" id="IPR008271">
    <property type="entry name" value="Ser/Thr_kinase_AS"/>
</dbReference>
<dbReference type="PANTHER" id="PTHR43289">
    <property type="entry name" value="MITOGEN-ACTIVATED PROTEIN KINASE KINASE KINASE 20-RELATED"/>
    <property type="match status" value="1"/>
</dbReference>
<accession>A0A225DV30</accession>
<keyword evidence="3" id="KW-0808">Transferase</keyword>
<feature type="transmembrane region" description="Helical" evidence="7">
    <location>
        <begin position="628"/>
        <end position="650"/>
    </location>
</feature>
<comment type="caution">
    <text evidence="9">The sequence shown here is derived from an EMBL/GenBank/DDBJ whole genome shotgun (WGS) entry which is preliminary data.</text>
</comment>
<evidence type="ECO:0000256" key="3">
    <source>
        <dbReference type="ARBA" id="ARBA00022679"/>
    </source>
</evidence>
<organism evidence="9 10">
    <name type="scientific">Fimbriiglobus ruber</name>
    <dbReference type="NCBI Taxonomy" id="1908690"/>
    <lineage>
        <taxon>Bacteria</taxon>
        <taxon>Pseudomonadati</taxon>
        <taxon>Planctomycetota</taxon>
        <taxon>Planctomycetia</taxon>
        <taxon>Gemmatales</taxon>
        <taxon>Gemmataceae</taxon>
        <taxon>Fimbriiglobus</taxon>
    </lineage>
</organism>
<evidence type="ECO:0000256" key="7">
    <source>
        <dbReference type="SAM" id="Phobius"/>
    </source>
</evidence>
<dbReference type="PANTHER" id="PTHR43289:SF6">
    <property type="entry name" value="SERINE_THREONINE-PROTEIN KINASE NEKL-3"/>
    <property type="match status" value="1"/>
</dbReference>
<keyword evidence="10" id="KW-1185">Reference proteome</keyword>
<dbReference type="InterPro" id="IPR011009">
    <property type="entry name" value="Kinase-like_dom_sf"/>
</dbReference>
<evidence type="ECO:0000256" key="5">
    <source>
        <dbReference type="ARBA" id="ARBA00022777"/>
    </source>
</evidence>
<keyword evidence="5 9" id="KW-0418">Kinase</keyword>
<sequence length="699" mass="75621">MTKAGLPPDKQADVQDHVDQCEACQVWLDKLFTASSHTTPAVRLDAEGTLPGVGPNHGPATGNLLPSIPGYVLEAEISRGGMGVVYRARQIALNRPVAVKMILSGRLAGVAEVLRFRAEAEAAAGLDHPNILPVYEVGEHRAGHFFSMRLVPGGSLAERTEKPWEPAAAAGLVATLARALHYAHQRGILHRDLKPANVLMDADGTPLVTDFGIAKRLGSEIGHTRTGDAIGTPSYMAPEQARGDKGLTTAVDVYGLGAILYELLTGRPPFKAASEYQTIREVIERDPDTPLAVNRRADPDLSAVAMKCLAKDPGTRYTSAAELAADLDRWLAGEPTHARPPGLVGRTLRWVRRNTGAAVVVVASGVGWGFATGLHISLKNGYQLLIPPTTGLLHPLRLMHAARQYSASWWCADVLSVGFPLAIGWIVRAVVRPRTFQAEWPTASAVGLLALLTFLLIAWPFATVFEIGWERSTMYLHPVRETSTNIQEIRREDIEYLSQFLSPAIRGPDGDRPFVEPNHFESTLAAVVGANAISPIESLSIRDRELRVLHRSALSTNRLHVSFWYGGLFLVVGLVWFLGTGLHGTWVVDTLTRSDRGPITRALCYLEAGPVTWVLVFCAIMVLDGRAIIPLSFTAILAGLVVAAGANIGLARGWRFKTRLKFYLGIPAVGLVVLAAGALFFALVLGPSEGFAFFFTVFK</sequence>
<dbReference type="FunFam" id="1.10.510.10:FF:000021">
    <property type="entry name" value="Serine/threonine protein kinase"/>
    <property type="match status" value="1"/>
</dbReference>
<dbReference type="PROSITE" id="PS50011">
    <property type="entry name" value="PROTEIN_KINASE_DOM"/>
    <property type="match status" value="1"/>
</dbReference>
<dbReference type="SUPFAM" id="SSF56112">
    <property type="entry name" value="Protein kinase-like (PK-like)"/>
    <property type="match status" value="1"/>
</dbReference>
<keyword evidence="7" id="KW-1133">Transmembrane helix</keyword>
<keyword evidence="7" id="KW-0812">Transmembrane</keyword>
<dbReference type="CDD" id="cd14014">
    <property type="entry name" value="STKc_PknB_like"/>
    <property type="match status" value="1"/>
</dbReference>
<evidence type="ECO:0000313" key="9">
    <source>
        <dbReference type="EMBL" id="OWK42388.1"/>
    </source>
</evidence>
<dbReference type="InterPro" id="IPR000719">
    <property type="entry name" value="Prot_kinase_dom"/>
</dbReference>
<evidence type="ECO:0000313" key="10">
    <source>
        <dbReference type="Proteomes" id="UP000214646"/>
    </source>
</evidence>
<keyword evidence="6" id="KW-0067">ATP-binding</keyword>
<dbReference type="GO" id="GO:0004674">
    <property type="term" value="F:protein serine/threonine kinase activity"/>
    <property type="evidence" value="ECO:0007669"/>
    <property type="project" value="UniProtKB-KW"/>
</dbReference>
<dbReference type="PROSITE" id="PS00108">
    <property type="entry name" value="PROTEIN_KINASE_ST"/>
    <property type="match status" value="1"/>
</dbReference>
<evidence type="ECO:0000256" key="2">
    <source>
        <dbReference type="ARBA" id="ARBA00022527"/>
    </source>
</evidence>
<dbReference type="Gene3D" id="1.10.510.10">
    <property type="entry name" value="Transferase(Phosphotransferase) domain 1"/>
    <property type="match status" value="1"/>
</dbReference>
<feature type="transmembrane region" description="Helical" evidence="7">
    <location>
        <begin position="603"/>
        <end position="622"/>
    </location>
</feature>
<keyword evidence="2 9" id="KW-0723">Serine/threonine-protein kinase</keyword>
<dbReference type="AlphaFoldDB" id="A0A225DV30"/>
<evidence type="ECO:0000256" key="6">
    <source>
        <dbReference type="ARBA" id="ARBA00022840"/>
    </source>
</evidence>
<dbReference type="EMBL" id="NIDE01000005">
    <property type="protein sequence ID" value="OWK42388.1"/>
    <property type="molecule type" value="Genomic_DNA"/>
</dbReference>
<dbReference type="GO" id="GO:0005524">
    <property type="term" value="F:ATP binding"/>
    <property type="evidence" value="ECO:0007669"/>
    <property type="project" value="UniProtKB-KW"/>
</dbReference>
<reference evidence="10" key="1">
    <citation type="submission" date="2017-06" db="EMBL/GenBank/DDBJ databases">
        <title>Genome analysis of Fimbriiglobus ruber SP5, the first member of the order Planctomycetales with confirmed chitinolytic capability.</title>
        <authorList>
            <person name="Ravin N.V."/>
            <person name="Rakitin A.L."/>
            <person name="Ivanova A.A."/>
            <person name="Beletsky A.V."/>
            <person name="Kulichevskaya I.S."/>
            <person name="Mardanov A.V."/>
            <person name="Dedysh S.N."/>
        </authorList>
    </citation>
    <scope>NUCLEOTIDE SEQUENCE [LARGE SCALE GENOMIC DNA]</scope>
    <source>
        <strain evidence="10">SP5</strain>
    </source>
</reference>
<evidence type="ECO:0000256" key="4">
    <source>
        <dbReference type="ARBA" id="ARBA00022741"/>
    </source>
</evidence>
<feature type="domain" description="Protein kinase" evidence="8">
    <location>
        <begin position="71"/>
        <end position="331"/>
    </location>
</feature>